<dbReference type="EMBL" id="JAIZPD010000002">
    <property type="protein sequence ID" value="KAH0967158.1"/>
    <property type="molecule type" value="Genomic_DNA"/>
</dbReference>
<organism evidence="1 2">
    <name type="scientific">Hirsutella rhossiliensis</name>
    <dbReference type="NCBI Taxonomy" id="111463"/>
    <lineage>
        <taxon>Eukaryota</taxon>
        <taxon>Fungi</taxon>
        <taxon>Dikarya</taxon>
        <taxon>Ascomycota</taxon>
        <taxon>Pezizomycotina</taxon>
        <taxon>Sordariomycetes</taxon>
        <taxon>Hypocreomycetidae</taxon>
        <taxon>Hypocreales</taxon>
        <taxon>Ophiocordycipitaceae</taxon>
        <taxon>Hirsutella</taxon>
    </lineage>
</organism>
<name>A0A9P8SL71_9HYPO</name>
<proteinExistence type="predicted"/>
<dbReference type="OrthoDB" id="5424391at2759"/>
<dbReference type="AlphaFoldDB" id="A0A9P8SL71"/>
<sequence>MFSSKSVQSLQRLFAGYHEPLPLSKQQSQKLLDGLKASFRRQLDHEYGRASDRAVVPASVTGRDLEVRHSAATRHLKSILSNPLFSYPRQSEPQMIMSSLPASNRDPMDVFDHAIARGMMTLRAATGCIMAKRKQLSTSGPDSGLASSETAARVVRWLRSSGAEADLKFLDGPQFIRSLVPFLVAEGLENVAWDWTTRTVNDESEAWSSALRTKRASRVLAELVRSKSQPHHGDLDAAISTIIEAEQRFHASPLLPGLLTLPWRSVSWLSTVEAYSRTTPSEELFDAHLAAADLLPGPFTVERAHLNLCHPTHPDLTPALRFFKDGLRLRELVLKLHPGKMDTAKLKGLGVIPWIAFLGHDTVNHLMRLGRNRDAEDVTELLCSELPDLFTNTPNLT</sequence>
<dbReference type="RefSeq" id="XP_044724671.1">
    <property type="nucleotide sequence ID" value="XM_044861038.1"/>
</dbReference>
<accession>A0A9P8SL71</accession>
<dbReference type="Proteomes" id="UP000824596">
    <property type="component" value="Unassembled WGS sequence"/>
</dbReference>
<dbReference type="GeneID" id="68351696"/>
<comment type="caution">
    <text evidence="1">The sequence shown here is derived from an EMBL/GenBank/DDBJ whole genome shotgun (WGS) entry which is preliminary data.</text>
</comment>
<protein>
    <submittedName>
        <fullName evidence="1">Uncharacterized protein</fullName>
    </submittedName>
</protein>
<evidence type="ECO:0000313" key="1">
    <source>
        <dbReference type="EMBL" id="KAH0967158.1"/>
    </source>
</evidence>
<gene>
    <name evidence="1" type="ORF">HRG_02567</name>
</gene>
<keyword evidence="2" id="KW-1185">Reference proteome</keyword>
<reference evidence="1" key="1">
    <citation type="submission" date="2021-09" db="EMBL/GenBank/DDBJ databases">
        <title>A high-quality genome of the endoparasitic fungus Hirsutella rhossiliensis with a comparison of Hirsutella genomes reveals transposable elements contributing to genome size variation.</title>
        <authorList>
            <person name="Lin R."/>
            <person name="Jiao Y."/>
            <person name="Sun X."/>
            <person name="Ling J."/>
            <person name="Xie B."/>
            <person name="Cheng X."/>
        </authorList>
    </citation>
    <scope>NUCLEOTIDE SEQUENCE</scope>
    <source>
        <strain evidence="1">HR02</strain>
    </source>
</reference>
<evidence type="ECO:0000313" key="2">
    <source>
        <dbReference type="Proteomes" id="UP000824596"/>
    </source>
</evidence>